<evidence type="ECO:0000313" key="7">
    <source>
        <dbReference type="Proteomes" id="UP000444721"/>
    </source>
</evidence>
<protein>
    <recommendedName>
        <fullName evidence="5">PUL domain-containing protein</fullName>
    </recommendedName>
</protein>
<comment type="caution">
    <text evidence="6">The sequence shown here is derived from an EMBL/GenBank/DDBJ whole genome shotgun (WGS) entry which is preliminary data.</text>
</comment>
<dbReference type="Gene3D" id="2.60.120.200">
    <property type="match status" value="1"/>
</dbReference>
<evidence type="ECO:0000256" key="4">
    <source>
        <dbReference type="SAM" id="MobiDB-lite"/>
    </source>
</evidence>
<dbReference type="Gene3D" id="3.10.620.30">
    <property type="match status" value="1"/>
</dbReference>
<dbReference type="GO" id="GO:0006516">
    <property type="term" value="P:glycoprotein catabolic process"/>
    <property type="evidence" value="ECO:0007669"/>
    <property type="project" value="TreeGrafter"/>
</dbReference>
<dbReference type="SUPFAM" id="SSF54001">
    <property type="entry name" value="Cysteine proteinases"/>
    <property type="match status" value="1"/>
</dbReference>
<gene>
    <name evidence="6" type="ORF">FDP41_004170</name>
</gene>
<evidence type="ECO:0000259" key="5">
    <source>
        <dbReference type="PROSITE" id="PS51396"/>
    </source>
</evidence>
<dbReference type="InterPro" id="IPR002931">
    <property type="entry name" value="Transglutaminase-like"/>
</dbReference>
<proteinExistence type="inferred from homology"/>
<dbReference type="VEuPathDB" id="AmoebaDB:NfTy_068640"/>
<dbReference type="RefSeq" id="XP_044561588.1">
    <property type="nucleotide sequence ID" value="XM_044707556.1"/>
</dbReference>
<evidence type="ECO:0000256" key="1">
    <source>
        <dbReference type="ARBA" id="ARBA00009390"/>
    </source>
</evidence>
<dbReference type="PROSITE" id="PS51396">
    <property type="entry name" value="PUL"/>
    <property type="match status" value="1"/>
</dbReference>
<dbReference type="InterPro" id="IPR013535">
    <property type="entry name" value="PUL_dom"/>
</dbReference>
<dbReference type="EMBL" id="VFQX01000036">
    <property type="protein sequence ID" value="KAF0976875.1"/>
    <property type="molecule type" value="Genomic_DNA"/>
</dbReference>
<name>A0A6A5BU76_NAEFO</name>
<evidence type="ECO:0000256" key="3">
    <source>
        <dbReference type="ARBA" id="ARBA00022833"/>
    </source>
</evidence>
<dbReference type="CDD" id="cd01951">
    <property type="entry name" value="lectin_L-type"/>
    <property type="match status" value="1"/>
</dbReference>
<dbReference type="InterPro" id="IPR056573">
    <property type="entry name" value="Lectin_L-type_dom"/>
</dbReference>
<dbReference type="InterPro" id="IPR013320">
    <property type="entry name" value="ConA-like_dom_sf"/>
</dbReference>
<comment type="similarity">
    <text evidence="1">Belongs to the transglutaminase-like superfamily. PNGase family.</text>
</comment>
<evidence type="ECO:0000256" key="2">
    <source>
        <dbReference type="ARBA" id="ARBA00022723"/>
    </source>
</evidence>
<keyword evidence="3" id="KW-0862">Zinc</keyword>
<organism evidence="6 7">
    <name type="scientific">Naegleria fowleri</name>
    <name type="common">Brain eating amoeba</name>
    <dbReference type="NCBI Taxonomy" id="5763"/>
    <lineage>
        <taxon>Eukaryota</taxon>
        <taxon>Discoba</taxon>
        <taxon>Heterolobosea</taxon>
        <taxon>Tetramitia</taxon>
        <taxon>Eutetramitia</taxon>
        <taxon>Vahlkampfiidae</taxon>
        <taxon>Naegleria</taxon>
    </lineage>
</organism>
<reference evidence="6 7" key="1">
    <citation type="journal article" date="2019" name="Sci. Rep.">
        <title>Nanopore sequencing improves the draft genome of the human pathogenic amoeba Naegleria fowleri.</title>
        <authorList>
            <person name="Liechti N."/>
            <person name="Schurch N."/>
            <person name="Bruggmann R."/>
            <person name="Wittwer M."/>
        </authorList>
    </citation>
    <scope>NUCLEOTIDE SEQUENCE [LARGE SCALE GENOMIC DNA]</scope>
    <source>
        <strain evidence="6 7">ATCC 30894</strain>
    </source>
</reference>
<dbReference type="GO" id="GO:0005634">
    <property type="term" value="C:nucleus"/>
    <property type="evidence" value="ECO:0007669"/>
    <property type="project" value="TreeGrafter"/>
</dbReference>
<dbReference type="SMART" id="SM00460">
    <property type="entry name" value="TGc"/>
    <property type="match status" value="1"/>
</dbReference>
<dbReference type="Pfam" id="PF18483">
    <property type="entry name" value="Lectin_L-type_dom"/>
    <property type="match status" value="1"/>
</dbReference>
<keyword evidence="7" id="KW-1185">Reference proteome</keyword>
<keyword evidence="2" id="KW-0479">Metal-binding</keyword>
<dbReference type="Pfam" id="PF01841">
    <property type="entry name" value="Transglut_core"/>
    <property type="match status" value="1"/>
</dbReference>
<dbReference type="Pfam" id="PF08324">
    <property type="entry name" value="PUL"/>
    <property type="match status" value="1"/>
</dbReference>
<dbReference type="Proteomes" id="UP000444721">
    <property type="component" value="Unassembled WGS sequence"/>
</dbReference>
<dbReference type="GO" id="GO:0046872">
    <property type="term" value="F:metal ion binding"/>
    <property type="evidence" value="ECO:0007669"/>
    <property type="project" value="UniProtKB-KW"/>
</dbReference>
<dbReference type="VEuPathDB" id="AmoebaDB:NF0041990"/>
<sequence>MLQNTSFLSTAHSEGERKFLSKLISSQQQSQQYADENLKNKARSLIPVDRIHQNAQEKFKFAKERDPNAKPLLERLIIQELLNWFKGEFFKWVNNPPCGNCKSTNTHLTGGTSPNFEEAANLAGMVELYSCQDCNKTTRFPRYNYVGKLLETRRGRCGEWAQCFTLCARALGYDSRFVLDWTDHVWTEVFLDGSWIHCDSCEGVLDSPLMYESGWQKKLSYVIAFSIEEVVDVTKRYTRHFYDSEFQKRRRDIGISEEFLSEALRNINNQLQIFMPPYRATFIKKKQEKEMEELEQKQSISEDNLKDEEKRGRISGSKEWKEARGESGKTCEVGASCSVPQFVMDQSITETLDSFSHIQDIIASKRNSILCLGSSKIVNDTIVLTEDKTDQVGMAVLNEEFELQDMLISFKFIVRKSSGTGADGFSLLLHSNAQHNLGIGGSGIGYEGIPNSIAIEFDTYQTVDRTRDPNSNHISIQTRYNQPNSANHDYSLCCPGNLPITIADGLPHTCKLLIQNNNKLTLILDDKYLFLKDFVVDFQRVFGNGKKFKISFTGATGGLSEEHTILAWTVSFKSQKANGEQISTNLPPLESYILFEEGNLTGIEKKFREFCALESTSISEQQIQSLLNMSSWKMVDCSLIVNIIKQWKFDHLFPVIDLLRLAVVSNKWVAQTFSKLFIQNQKDHLLLNVLDRLKEANETNSSYSYCLLTLRLLNNMFTEKLSRVYVNKFSETILDQLCENKHFSAHLQNKAYIRNVWITTFFNLSLLFTKEFPSEEMTVRLFNIVFEFLENECKREDTDESCCVMALNAMVVLLKITSKEDSLNEDSMLHGLALSMDLVTLLSRQLATKFCDTQQHAPLHALIHSIIRHLDL</sequence>
<accession>A0A6A5BU76</accession>
<dbReference type="GO" id="GO:0005829">
    <property type="term" value="C:cytosol"/>
    <property type="evidence" value="ECO:0007669"/>
    <property type="project" value="TreeGrafter"/>
</dbReference>
<feature type="compositionally biased region" description="Basic and acidic residues" evidence="4">
    <location>
        <begin position="303"/>
        <end position="325"/>
    </location>
</feature>
<dbReference type="InterPro" id="IPR050883">
    <property type="entry name" value="PNGase"/>
</dbReference>
<dbReference type="SUPFAM" id="SSF49899">
    <property type="entry name" value="Concanavalin A-like lectins/glucanases"/>
    <property type="match status" value="1"/>
</dbReference>
<dbReference type="InterPro" id="IPR011989">
    <property type="entry name" value="ARM-like"/>
</dbReference>
<dbReference type="GeneID" id="68111388"/>
<evidence type="ECO:0000313" key="6">
    <source>
        <dbReference type="EMBL" id="KAF0976875.1"/>
    </source>
</evidence>
<dbReference type="Gene3D" id="2.20.25.10">
    <property type="match status" value="1"/>
</dbReference>
<dbReference type="GO" id="GO:0000224">
    <property type="term" value="F:peptide-N4-(N-acetyl-beta-glucosaminyl)asparagine amidase activity"/>
    <property type="evidence" value="ECO:0007669"/>
    <property type="project" value="TreeGrafter"/>
</dbReference>
<dbReference type="Gene3D" id="1.25.10.10">
    <property type="entry name" value="Leucine-rich Repeat Variant"/>
    <property type="match status" value="1"/>
</dbReference>
<dbReference type="OrthoDB" id="409136at2759"/>
<dbReference type="PANTHER" id="PTHR12143">
    <property type="entry name" value="PEPTIDE N-GLYCANASE PNGASE -RELATED"/>
    <property type="match status" value="1"/>
</dbReference>
<dbReference type="PANTHER" id="PTHR12143:SF19">
    <property type="entry name" value="PEPTIDE-N(4)-(N-ACETYL-BETA-GLUCOSAMINYL)ASPARAGINE AMIDASE"/>
    <property type="match status" value="1"/>
</dbReference>
<dbReference type="InterPro" id="IPR038765">
    <property type="entry name" value="Papain-like_cys_pep_sf"/>
</dbReference>
<feature type="domain" description="PUL" evidence="5">
    <location>
        <begin position="585"/>
        <end position="866"/>
    </location>
</feature>
<feature type="region of interest" description="Disordered" evidence="4">
    <location>
        <begin position="293"/>
        <end position="325"/>
    </location>
</feature>
<dbReference type="VEuPathDB" id="AmoebaDB:FDP41_004170"/>
<dbReference type="AlphaFoldDB" id="A0A6A5BU76"/>